<dbReference type="GO" id="GO:0007160">
    <property type="term" value="P:cell-matrix adhesion"/>
    <property type="evidence" value="ECO:0007669"/>
    <property type="project" value="InterPro"/>
</dbReference>
<comment type="similarity">
    <text evidence="1">Belongs to the ependymin family.</text>
</comment>
<evidence type="ECO:0000256" key="1">
    <source>
        <dbReference type="ARBA" id="ARBA00010771"/>
    </source>
</evidence>
<feature type="chain" id="PRO_5014111695" evidence="2">
    <location>
        <begin position="17"/>
        <end position="213"/>
    </location>
</feature>
<dbReference type="KEGG" id="alim:106526061"/>
<feature type="signal peptide" evidence="2">
    <location>
        <begin position="1"/>
        <end position="16"/>
    </location>
</feature>
<dbReference type="PRINTS" id="PR00317">
    <property type="entry name" value="EPENDYMIN"/>
</dbReference>
<evidence type="ECO:0000313" key="4">
    <source>
        <dbReference type="RefSeq" id="XP_013875976.1"/>
    </source>
</evidence>
<dbReference type="STRING" id="52670.A0A2I4C7K9"/>
<dbReference type="InParanoid" id="A0A2I4C7K9"/>
<sequence length="213" mass="23611">MRVVVLLVSLLAGCLAEKPHPCESPALLTGILSVSTQNEKLWTYAKYMYDALGQRVRIMELGTYENKSFTYDALLLFREATMYEIHQHNRTCKKLPLKADFQPMAIPKDASFVGQFVLGSSSGPGEGLLVNSWAGDLPDKSGQYVSSVTEFGCIPITSASHTKEFGWVVTSFINNIKGIPDPSKLNPPDFCPDVEMDSEEDPIHFLSLFLSKK</sequence>
<proteinExistence type="inferred from homology"/>
<dbReference type="RefSeq" id="XP_013875976.1">
    <property type="nucleotide sequence ID" value="XM_014020522.1"/>
</dbReference>
<protein>
    <submittedName>
        <fullName evidence="4">Ependymin</fullName>
    </submittedName>
</protein>
<dbReference type="Proteomes" id="UP000192220">
    <property type="component" value="Unplaced"/>
</dbReference>
<dbReference type="GO" id="GO:0005764">
    <property type="term" value="C:lysosome"/>
    <property type="evidence" value="ECO:0007669"/>
    <property type="project" value="TreeGrafter"/>
</dbReference>
<dbReference type="PANTHER" id="PTHR10697:SF5">
    <property type="entry name" value="EPENDYMIN-RELATED"/>
    <property type="match status" value="1"/>
</dbReference>
<dbReference type="SMART" id="SM00026">
    <property type="entry name" value="EPEND"/>
    <property type="match status" value="1"/>
</dbReference>
<gene>
    <name evidence="4" type="primary">LOC106526061</name>
</gene>
<evidence type="ECO:0000313" key="3">
    <source>
        <dbReference type="Proteomes" id="UP000192220"/>
    </source>
</evidence>
<dbReference type="GO" id="GO:0005576">
    <property type="term" value="C:extracellular region"/>
    <property type="evidence" value="ECO:0007669"/>
    <property type="project" value="InterPro"/>
</dbReference>
<dbReference type="Pfam" id="PF00811">
    <property type="entry name" value="Ependymin"/>
    <property type="match status" value="1"/>
</dbReference>
<organism evidence="3 4">
    <name type="scientific">Austrofundulus limnaeus</name>
    <name type="common">Annual killifish</name>
    <dbReference type="NCBI Taxonomy" id="52670"/>
    <lineage>
        <taxon>Eukaryota</taxon>
        <taxon>Metazoa</taxon>
        <taxon>Chordata</taxon>
        <taxon>Craniata</taxon>
        <taxon>Vertebrata</taxon>
        <taxon>Euteleostomi</taxon>
        <taxon>Actinopterygii</taxon>
        <taxon>Neopterygii</taxon>
        <taxon>Teleostei</taxon>
        <taxon>Neoteleostei</taxon>
        <taxon>Acanthomorphata</taxon>
        <taxon>Ovalentaria</taxon>
        <taxon>Atherinomorphae</taxon>
        <taxon>Cyprinodontiformes</taxon>
        <taxon>Rivulidae</taxon>
        <taxon>Austrofundulus</taxon>
    </lineage>
</organism>
<evidence type="ECO:0000256" key="2">
    <source>
        <dbReference type="SAM" id="SignalP"/>
    </source>
</evidence>
<dbReference type="GeneID" id="106526061"/>
<accession>A0A2I4C7K9</accession>
<reference evidence="4" key="1">
    <citation type="submission" date="2025-08" db="UniProtKB">
        <authorList>
            <consortium name="RefSeq"/>
        </authorList>
    </citation>
    <scope>IDENTIFICATION</scope>
</reference>
<name>A0A2I4C7K9_AUSLI</name>
<dbReference type="GO" id="GO:0005509">
    <property type="term" value="F:calcium ion binding"/>
    <property type="evidence" value="ECO:0007669"/>
    <property type="project" value="InterPro"/>
</dbReference>
<dbReference type="InterPro" id="IPR001299">
    <property type="entry name" value="Ependymin"/>
</dbReference>
<dbReference type="AlphaFoldDB" id="A0A2I4C7K9"/>
<keyword evidence="3" id="KW-1185">Reference proteome</keyword>
<dbReference type="PANTHER" id="PTHR10697">
    <property type="entry name" value="MAMMALIAN EPENDYMIN-RELATED PROTEIN 1"/>
    <property type="match status" value="1"/>
</dbReference>
<keyword evidence="2" id="KW-0732">Signal</keyword>
<dbReference type="OrthoDB" id="9942506at2759"/>